<dbReference type="InterPro" id="IPR038078">
    <property type="entry name" value="PhoU-like_sf"/>
</dbReference>
<dbReference type="Pfam" id="PF02690">
    <property type="entry name" value="Na_Pi_cotrans"/>
    <property type="match status" value="2"/>
</dbReference>
<dbReference type="HOGENOM" id="CLU_025623_0_1_9"/>
<dbReference type="AlphaFoldDB" id="E4RJL2"/>
<dbReference type="STRING" id="656519.Halsa_2015"/>
<feature type="transmembrane region" description="Helical" evidence="6">
    <location>
        <begin position="109"/>
        <end position="124"/>
    </location>
</feature>
<feature type="domain" description="PhoU" evidence="7">
    <location>
        <begin position="459"/>
        <end position="546"/>
    </location>
</feature>
<reference evidence="8 9" key="1">
    <citation type="submission" date="2010-11" db="EMBL/GenBank/DDBJ databases">
        <title>Complete sequence of Halanaerobium sp. sapolanicus.</title>
        <authorList>
            <consortium name="US DOE Joint Genome Institute"/>
            <person name="Lucas S."/>
            <person name="Copeland A."/>
            <person name="Lapidus A."/>
            <person name="Cheng J.-F."/>
            <person name="Bruce D."/>
            <person name="Goodwin L."/>
            <person name="Pitluck S."/>
            <person name="Davenport K."/>
            <person name="Detter J.C."/>
            <person name="Han C."/>
            <person name="Tapia R."/>
            <person name="Land M."/>
            <person name="Hauser L."/>
            <person name="Jeffries C."/>
            <person name="Kyrpides N."/>
            <person name="Ivanova N."/>
            <person name="Mikhailova N."/>
            <person name="Begemann M.B."/>
            <person name="Mormile M.R."/>
            <person name="Wall J.D."/>
            <person name="Elias D.A."/>
            <person name="Woyke T."/>
        </authorList>
    </citation>
    <scope>NUCLEOTIDE SEQUENCE [LARGE SCALE GENOMIC DNA]</scope>
    <source>
        <strain evidence="9">sapolanicus</strain>
    </source>
</reference>
<evidence type="ECO:0000259" key="7">
    <source>
        <dbReference type="Pfam" id="PF01895"/>
    </source>
</evidence>
<organism evidence="8 9">
    <name type="scientific">Halanaerobium hydrogeniformans</name>
    <name type="common">Halanaerobium sp. (strain sapolanicus)</name>
    <dbReference type="NCBI Taxonomy" id="656519"/>
    <lineage>
        <taxon>Bacteria</taxon>
        <taxon>Bacillati</taxon>
        <taxon>Bacillota</taxon>
        <taxon>Clostridia</taxon>
        <taxon>Halanaerobiales</taxon>
        <taxon>Halanaerobiaceae</taxon>
        <taxon>Halanaerobium</taxon>
    </lineage>
</organism>
<feature type="transmembrane region" description="Helical" evidence="6">
    <location>
        <begin position="249"/>
        <end position="276"/>
    </location>
</feature>
<feature type="transmembrane region" description="Helical" evidence="6">
    <location>
        <begin position="296"/>
        <end position="317"/>
    </location>
</feature>
<dbReference type="eggNOG" id="COG1283">
    <property type="taxonomic scope" value="Bacteria"/>
</dbReference>
<evidence type="ECO:0000256" key="5">
    <source>
        <dbReference type="ARBA" id="ARBA00023136"/>
    </source>
</evidence>
<keyword evidence="9" id="KW-1185">Reference proteome</keyword>
<evidence type="ECO:0000256" key="6">
    <source>
        <dbReference type="SAM" id="Phobius"/>
    </source>
</evidence>
<name>E4RJL2_HALHG</name>
<dbReference type="PANTHER" id="PTHR10010:SF46">
    <property type="entry name" value="SODIUM-DEPENDENT PHOSPHATE TRANSPORT PROTEIN 2B"/>
    <property type="match status" value="1"/>
</dbReference>
<evidence type="ECO:0000313" key="8">
    <source>
        <dbReference type="EMBL" id="ADQ15432.1"/>
    </source>
</evidence>
<keyword evidence="2" id="KW-1003">Cell membrane</keyword>
<dbReference type="Proteomes" id="UP000007434">
    <property type="component" value="Chromosome"/>
</dbReference>
<dbReference type="InterPro" id="IPR003841">
    <property type="entry name" value="Na/Pi_transpt"/>
</dbReference>
<reference evidence="8 9" key="2">
    <citation type="journal article" date="2011" name="J. Bacteriol.">
        <title>Complete Genome Sequence of the Haloalkaliphilic, Hydrogen Producing Halanaerobium hydrogenoformans.</title>
        <authorList>
            <person name="Brown S.D."/>
            <person name="Begemann M.B."/>
            <person name="Mormile M.R."/>
            <person name="Wall J.D."/>
            <person name="Han C.S."/>
            <person name="Goodwin L.A."/>
            <person name="Pitluck S."/>
            <person name="Land M.L."/>
            <person name="Hauser L.J."/>
            <person name="Elias D.A."/>
        </authorList>
    </citation>
    <scope>NUCLEOTIDE SEQUENCE [LARGE SCALE GENOMIC DNA]</scope>
    <source>
        <strain evidence="9">sapolanicus</strain>
    </source>
</reference>
<evidence type="ECO:0000256" key="3">
    <source>
        <dbReference type="ARBA" id="ARBA00022692"/>
    </source>
</evidence>
<keyword evidence="3 6" id="KW-0812">Transmembrane</keyword>
<dbReference type="GO" id="GO:0005886">
    <property type="term" value="C:plasma membrane"/>
    <property type="evidence" value="ECO:0007669"/>
    <property type="project" value="UniProtKB-SubCell"/>
</dbReference>
<dbReference type="EMBL" id="CP002304">
    <property type="protein sequence ID" value="ADQ15432.1"/>
    <property type="molecule type" value="Genomic_DNA"/>
</dbReference>
<feature type="transmembrane region" description="Helical" evidence="6">
    <location>
        <begin position="169"/>
        <end position="187"/>
    </location>
</feature>
<dbReference type="SUPFAM" id="SSF109755">
    <property type="entry name" value="PhoU-like"/>
    <property type="match status" value="1"/>
</dbReference>
<feature type="transmembrane region" description="Helical" evidence="6">
    <location>
        <begin position="131"/>
        <end position="149"/>
    </location>
</feature>
<dbReference type="InterPro" id="IPR004633">
    <property type="entry name" value="NaPi_cotrn-rel/YqeW-like"/>
</dbReference>
<proteinExistence type="predicted"/>
<dbReference type="Pfam" id="PF01895">
    <property type="entry name" value="PhoU"/>
    <property type="match status" value="2"/>
</dbReference>
<accession>E4RJL2</accession>
<sequence length="567" mass="62501">MEFNMLIGLLGGLGLFIYGMKQMSEGLQKTAGKRLRHILAKMTSKPIMGVGVGALVTSIIQSSSATTVMVVGFVNAGIMTLIQSVGVIMGANIGTTITAQLVAFKLGDYAFHAIALGAFAYLFSKRKKPQYIGQVLLGFGLLFLGMQTMSDTMAPLRDSVFFIEFIESFAHYPVLGVLTGLFVTVAVQSSTASFGILLGLVSAGAIDYYSAIPILLGNNIGTTVTTILSAIGANLTAKRAAAAHFLFNVLGAAIMITFLYIIPDFSIFIENILLTVSRLFGQQTLSTERLIANTHTFFNILNTLIWLPFTGFLVYLVKKIIPGEDTTLKHGTTFIDDRMLSTPYVAIEQVKKEIVYMHEIARDMVCETVQAFLDADGDIIKKIRRHETIINEVEEELLHFIQKIPQAQLNDVDIRTLDKYFAVVDDIESIADDADDIADFLENRVENKINFSVEGRKTIEKVYNIVCDVLDKSVKLIETHDLEIAKEIIAAEERLDEMQIKIRGESISRIKRSDKEICDPNAGILLLEILDTLEHITDQMADIAHSIIEIYDGDHKVKAAGKEAKAV</sequence>
<dbReference type="InterPro" id="IPR026022">
    <property type="entry name" value="PhoU_dom"/>
</dbReference>
<dbReference type="KEGG" id="has:Halsa_2015"/>
<feature type="transmembrane region" description="Helical" evidence="6">
    <location>
        <begin position="81"/>
        <end position="103"/>
    </location>
</feature>
<dbReference type="RefSeq" id="WP_013406500.1">
    <property type="nucleotide sequence ID" value="NC_014654.1"/>
</dbReference>
<feature type="transmembrane region" description="Helical" evidence="6">
    <location>
        <begin position="50"/>
        <end position="74"/>
    </location>
</feature>
<dbReference type="NCBIfam" id="NF037997">
    <property type="entry name" value="Na_Pi_symport"/>
    <property type="match status" value="1"/>
</dbReference>
<dbReference type="GO" id="GO:0044341">
    <property type="term" value="P:sodium-dependent phosphate transport"/>
    <property type="evidence" value="ECO:0007669"/>
    <property type="project" value="InterPro"/>
</dbReference>
<keyword evidence="5 6" id="KW-0472">Membrane</keyword>
<evidence type="ECO:0000256" key="2">
    <source>
        <dbReference type="ARBA" id="ARBA00022475"/>
    </source>
</evidence>
<dbReference type="PANTHER" id="PTHR10010">
    <property type="entry name" value="SOLUTE CARRIER FAMILY 34 SODIUM PHOSPHATE , MEMBER 2-RELATED"/>
    <property type="match status" value="1"/>
</dbReference>
<keyword evidence="4 6" id="KW-1133">Transmembrane helix</keyword>
<evidence type="ECO:0000256" key="1">
    <source>
        <dbReference type="ARBA" id="ARBA00004651"/>
    </source>
</evidence>
<evidence type="ECO:0000256" key="4">
    <source>
        <dbReference type="ARBA" id="ARBA00022989"/>
    </source>
</evidence>
<dbReference type="Gene3D" id="1.20.58.220">
    <property type="entry name" value="Phosphate transport system protein phou homolog 2, domain 2"/>
    <property type="match status" value="1"/>
</dbReference>
<protein>
    <submittedName>
        <fullName evidence="8">Na/Pi-cotransporter II-related protein</fullName>
    </submittedName>
</protein>
<feature type="transmembrane region" description="Helical" evidence="6">
    <location>
        <begin position="194"/>
        <end position="214"/>
    </location>
</feature>
<dbReference type="GO" id="GO:0005436">
    <property type="term" value="F:sodium:phosphate symporter activity"/>
    <property type="evidence" value="ECO:0007669"/>
    <property type="project" value="InterPro"/>
</dbReference>
<gene>
    <name evidence="8" type="ordered locus">Halsa_2015</name>
</gene>
<comment type="subcellular location">
    <subcellularLocation>
        <location evidence="1">Cell membrane</location>
        <topology evidence="1">Multi-pass membrane protein</topology>
    </subcellularLocation>
</comment>
<dbReference type="NCBIfam" id="TIGR00704">
    <property type="entry name" value="NaPi_cotrn_rel"/>
    <property type="match status" value="1"/>
</dbReference>
<feature type="domain" description="PhoU" evidence="7">
    <location>
        <begin position="357"/>
        <end position="439"/>
    </location>
</feature>
<evidence type="ECO:0000313" key="9">
    <source>
        <dbReference type="Proteomes" id="UP000007434"/>
    </source>
</evidence>